<dbReference type="InterPro" id="IPR005493">
    <property type="entry name" value="RraA/RraA-like"/>
</dbReference>
<evidence type="ECO:0000313" key="3">
    <source>
        <dbReference type="Proteomes" id="UP000054350"/>
    </source>
</evidence>
<dbReference type="OrthoDB" id="1476984at2759"/>
<protein>
    <recommendedName>
        <fullName evidence="4">RraA-like protein</fullName>
    </recommendedName>
</protein>
<dbReference type="CDD" id="cd16841">
    <property type="entry name" value="RraA_family"/>
    <property type="match status" value="1"/>
</dbReference>
<reference evidence="2 3" key="1">
    <citation type="submission" date="2009-11" db="EMBL/GenBank/DDBJ databases">
        <title>Annotation of Allomyces macrogynus ATCC 38327.</title>
        <authorList>
            <consortium name="The Broad Institute Genome Sequencing Platform"/>
            <person name="Russ C."/>
            <person name="Cuomo C."/>
            <person name="Burger G."/>
            <person name="Gray M.W."/>
            <person name="Holland P.W.H."/>
            <person name="King N."/>
            <person name="Lang F.B.F."/>
            <person name="Roger A.J."/>
            <person name="Ruiz-Trillo I."/>
            <person name="Young S.K."/>
            <person name="Zeng Q."/>
            <person name="Gargeya S."/>
            <person name="Fitzgerald M."/>
            <person name="Haas B."/>
            <person name="Abouelleil A."/>
            <person name="Alvarado L."/>
            <person name="Arachchi H.M."/>
            <person name="Berlin A."/>
            <person name="Chapman S.B."/>
            <person name="Gearin G."/>
            <person name="Goldberg J."/>
            <person name="Griggs A."/>
            <person name="Gujja S."/>
            <person name="Hansen M."/>
            <person name="Heiman D."/>
            <person name="Howarth C."/>
            <person name="Larimer J."/>
            <person name="Lui A."/>
            <person name="MacDonald P.J.P."/>
            <person name="McCowen C."/>
            <person name="Montmayeur A."/>
            <person name="Murphy C."/>
            <person name="Neiman D."/>
            <person name="Pearson M."/>
            <person name="Priest M."/>
            <person name="Roberts A."/>
            <person name="Saif S."/>
            <person name="Shea T."/>
            <person name="Sisk P."/>
            <person name="Stolte C."/>
            <person name="Sykes S."/>
            <person name="Wortman J."/>
            <person name="Nusbaum C."/>
            <person name="Birren B."/>
        </authorList>
    </citation>
    <scope>NUCLEOTIDE SEQUENCE [LARGE SCALE GENOMIC DNA]</scope>
    <source>
        <strain evidence="2 3">ATCC 38327</strain>
    </source>
</reference>
<keyword evidence="1" id="KW-0479">Metal-binding</keyword>
<dbReference type="STRING" id="578462.A0A0L0SD88"/>
<dbReference type="GO" id="GO:0008948">
    <property type="term" value="F:oxaloacetate decarboxylase activity"/>
    <property type="evidence" value="ECO:0007669"/>
    <property type="project" value="TreeGrafter"/>
</dbReference>
<reference evidence="3" key="2">
    <citation type="submission" date="2009-11" db="EMBL/GenBank/DDBJ databases">
        <title>The Genome Sequence of Allomyces macrogynus strain ATCC 38327.</title>
        <authorList>
            <consortium name="The Broad Institute Genome Sequencing Platform"/>
            <person name="Russ C."/>
            <person name="Cuomo C."/>
            <person name="Shea T."/>
            <person name="Young S.K."/>
            <person name="Zeng Q."/>
            <person name="Koehrsen M."/>
            <person name="Haas B."/>
            <person name="Borodovsky M."/>
            <person name="Guigo R."/>
            <person name="Alvarado L."/>
            <person name="Berlin A."/>
            <person name="Borenstein D."/>
            <person name="Chen Z."/>
            <person name="Engels R."/>
            <person name="Freedman E."/>
            <person name="Gellesch M."/>
            <person name="Goldberg J."/>
            <person name="Griggs A."/>
            <person name="Gujja S."/>
            <person name="Heiman D."/>
            <person name="Hepburn T."/>
            <person name="Howarth C."/>
            <person name="Jen D."/>
            <person name="Larson L."/>
            <person name="Lewis B."/>
            <person name="Mehta T."/>
            <person name="Park D."/>
            <person name="Pearson M."/>
            <person name="Roberts A."/>
            <person name="Saif S."/>
            <person name="Shenoy N."/>
            <person name="Sisk P."/>
            <person name="Stolte C."/>
            <person name="Sykes S."/>
            <person name="Walk T."/>
            <person name="White J."/>
            <person name="Yandava C."/>
            <person name="Burger G."/>
            <person name="Gray M.W."/>
            <person name="Holland P.W.H."/>
            <person name="King N."/>
            <person name="Lang F.B.F."/>
            <person name="Roger A.J."/>
            <person name="Ruiz-Trillo I."/>
            <person name="Lander E."/>
            <person name="Nusbaum C."/>
        </authorList>
    </citation>
    <scope>NUCLEOTIDE SEQUENCE [LARGE SCALE GENOMIC DNA]</scope>
    <source>
        <strain evidence="3">ATCC 38327</strain>
    </source>
</reference>
<keyword evidence="3" id="KW-1185">Reference proteome</keyword>
<feature type="binding site" evidence="1">
    <location>
        <begin position="112"/>
        <end position="115"/>
    </location>
    <ligand>
        <name>substrate</name>
    </ligand>
</feature>
<evidence type="ECO:0000313" key="2">
    <source>
        <dbReference type="EMBL" id="KNE60399.1"/>
    </source>
</evidence>
<dbReference type="GO" id="GO:0046872">
    <property type="term" value="F:metal ion binding"/>
    <property type="evidence" value="ECO:0007669"/>
    <property type="project" value="UniProtKB-KW"/>
</dbReference>
<accession>A0A0L0SD88</accession>
<dbReference type="OMA" id="MTAYEDF"/>
<comment type="cofactor">
    <cofactor evidence="1">
        <name>Mg(2+)</name>
        <dbReference type="ChEBI" id="CHEBI:18420"/>
    </cofactor>
</comment>
<dbReference type="VEuPathDB" id="FungiDB:AMAG_05788"/>
<dbReference type="AlphaFoldDB" id="A0A0L0SD88"/>
<dbReference type="PANTHER" id="PTHR33254:SF4">
    <property type="entry name" value="4-HYDROXY-4-METHYL-2-OXOGLUTARATE ALDOLASE 3-RELATED"/>
    <property type="match status" value="1"/>
</dbReference>
<keyword evidence="1" id="KW-0460">Magnesium</keyword>
<feature type="binding site" evidence="1">
    <location>
        <position position="135"/>
    </location>
    <ligand>
        <name>Mg(2+)</name>
        <dbReference type="ChEBI" id="CHEBI:18420"/>
    </ligand>
</feature>
<dbReference type="InterPro" id="IPR036704">
    <property type="entry name" value="RraA/RraA-like_sf"/>
</dbReference>
<sequence length="246" mass="25011">MAAPATTFTVDPIAPTVVADLRAVGACGASDALLKLGLPDGYLAAATVPSALATPAALDRIVVARAFTVKVLSAPRTSRGRPPFAGQYVDACPHGAAMVVSVPETAENAVFGGLLAARARAVGSAALVTNGRVRDVGEIREFDFPVYASGMSIQSAQTRTRAVAVHVPVQIGKTTVNPGDVVVADANGVVVIPAARTEEVATLARSLAAVDDKCMHDIVHEGSSLQAAFAKHRGAAKPAAASETKL</sequence>
<evidence type="ECO:0008006" key="4">
    <source>
        <dbReference type="Google" id="ProtNLM"/>
    </source>
</evidence>
<dbReference type="SUPFAM" id="SSF89562">
    <property type="entry name" value="RraA-like"/>
    <property type="match status" value="1"/>
</dbReference>
<dbReference type="GO" id="GO:0047443">
    <property type="term" value="F:4-hydroxy-4-methyl-2-oxoglutarate aldolase activity"/>
    <property type="evidence" value="ECO:0007669"/>
    <property type="project" value="TreeGrafter"/>
</dbReference>
<evidence type="ECO:0000256" key="1">
    <source>
        <dbReference type="PIRSR" id="PIRSR605493-1"/>
    </source>
</evidence>
<organism evidence="2 3">
    <name type="scientific">Allomyces macrogynus (strain ATCC 38327)</name>
    <name type="common">Allomyces javanicus var. macrogynus</name>
    <dbReference type="NCBI Taxonomy" id="578462"/>
    <lineage>
        <taxon>Eukaryota</taxon>
        <taxon>Fungi</taxon>
        <taxon>Fungi incertae sedis</taxon>
        <taxon>Blastocladiomycota</taxon>
        <taxon>Blastocladiomycetes</taxon>
        <taxon>Blastocladiales</taxon>
        <taxon>Blastocladiaceae</taxon>
        <taxon>Allomyces</taxon>
    </lineage>
</organism>
<proteinExistence type="predicted"/>
<name>A0A0L0SD88_ALLM3</name>
<dbReference type="Pfam" id="PF03737">
    <property type="entry name" value="RraA-like"/>
    <property type="match status" value="1"/>
</dbReference>
<dbReference type="EMBL" id="GG745336">
    <property type="protein sequence ID" value="KNE60399.1"/>
    <property type="molecule type" value="Genomic_DNA"/>
</dbReference>
<gene>
    <name evidence="2" type="ORF">AMAG_05788</name>
</gene>
<dbReference type="PANTHER" id="PTHR33254">
    <property type="entry name" value="4-HYDROXY-4-METHYL-2-OXOGLUTARATE ALDOLASE 3-RELATED"/>
    <property type="match status" value="1"/>
</dbReference>
<dbReference type="Gene3D" id="3.50.30.40">
    <property type="entry name" value="Ribonuclease E inhibitor RraA/RraA-like"/>
    <property type="match status" value="1"/>
</dbReference>
<feature type="binding site" evidence="1">
    <location>
        <position position="134"/>
    </location>
    <ligand>
        <name>substrate</name>
    </ligand>
</feature>
<dbReference type="eggNOG" id="ENOG502RZ5Y">
    <property type="taxonomic scope" value="Eukaryota"/>
</dbReference>
<dbReference type="Proteomes" id="UP000054350">
    <property type="component" value="Unassembled WGS sequence"/>
</dbReference>